<dbReference type="RefSeq" id="XP_019932571.3">
    <property type="nucleotide sequence ID" value="XM_020077012.3"/>
</dbReference>
<dbReference type="InterPro" id="IPR036770">
    <property type="entry name" value="Ankyrin_rpt-contain_sf"/>
</dbReference>
<dbReference type="PROSITE" id="PS50297">
    <property type="entry name" value="ANK_REP_REGION"/>
    <property type="match status" value="1"/>
</dbReference>
<dbReference type="Gene3D" id="1.25.40.20">
    <property type="entry name" value="Ankyrin repeat-containing domain"/>
    <property type="match status" value="2"/>
</dbReference>
<organism evidence="4 5">
    <name type="scientific">Aedes albopictus</name>
    <name type="common">Asian tiger mosquito</name>
    <name type="synonym">Stegomyia albopicta</name>
    <dbReference type="NCBI Taxonomy" id="7160"/>
    <lineage>
        <taxon>Eukaryota</taxon>
        <taxon>Metazoa</taxon>
        <taxon>Ecdysozoa</taxon>
        <taxon>Arthropoda</taxon>
        <taxon>Hexapoda</taxon>
        <taxon>Insecta</taxon>
        <taxon>Pterygota</taxon>
        <taxon>Neoptera</taxon>
        <taxon>Endopterygota</taxon>
        <taxon>Diptera</taxon>
        <taxon>Nematocera</taxon>
        <taxon>Culicoidea</taxon>
        <taxon>Culicidae</taxon>
        <taxon>Culicinae</taxon>
        <taxon>Aedini</taxon>
        <taxon>Aedes</taxon>
        <taxon>Stegomyia</taxon>
    </lineage>
</organism>
<evidence type="ECO:0000256" key="1">
    <source>
        <dbReference type="ARBA" id="ARBA00022737"/>
    </source>
</evidence>
<dbReference type="Proteomes" id="UP000069940">
    <property type="component" value="Unassembled WGS sequence"/>
</dbReference>
<dbReference type="InterPro" id="IPR002110">
    <property type="entry name" value="Ankyrin_rpt"/>
</dbReference>
<dbReference type="SMART" id="SM00248">
    <property type="entry name" value="ANK"/>
    <property type="match status" value="4"/>
</dbReference>
<keyword evidence="2 3" id="KW-0040">ANK repeat</keyword>
<protein>
    <submittedName>
        <fullName evidence="4">Uncharacterized protein</fullName>
    </submittedName>
</protein>
<name>A0ABM1Y1U5_AEDAL</name>
<keyword evidence="1" id="KW-0677">Repeat</keyword>
<dbReference type="SUPFAM" id="SSF48403">
    <property type="entry name" value="Ankyrin repeat"/>
    <property type="match status" value="1"/>
</dbReference>
<evidence type="ECO:0000256" key="3">
    <source>
        <dbReference type="PROSITE-ProRule" id="PRU00023"/>
    </source>
</evidence>
<reference evidence="5" key="1">
    <citation type="journal article" date="2015" name="Proc. Natl. Acad. Sci. U.S.A.">
        <title>Genome sequence of the Asian Tiger mosquito, Aedes albopictus, reveals insights into its biology, genetics, and evolution.</title>
        <authorList>
            <person name="Chen X.G."/>
            <person name="Jiang X."/>
            <person name="Gu J."/>
            <person name="Xu M."/>
            <person name="Wu Y."/>
            <person name="Deng Y."/>
            <person name="Zhang C."/>
            <person name="Bonizzoni M."/>
            <person name="Dermauw W."/>
            <person name="Vontas J."/>
            <person name="Armbruster P."/>
            <person name="Huang X."/>
            <person name="Yang Y."/>
            <person name="Zhang H."/>
            <person name="He W."/>
            <person name="Peng H."/>
            <person name="Liu Y."/>
            <person name="Wu K."/>
            <person name="Chen J."/>
            <person name="Lirakis M."/>
            <person name="Topalis P."/>
            <person name="Van Leeuwen T."/>
            <person name="Hall A.B."/>
            <person name="Jiang X."/>
            <person name="Thorpe C."/>
            <person name="Mueller R.L."/>
            <person name="Sun C."/>
            <person name="Waterhouse R.M."/>
            <person name="Yan G."/>
            <person name="Tu Z.J."/>
            <person name="Fang X."/>
            <person name="James A.A."/>
        </authorList>
    </citation>
    <scope>NUCLEOTIDE SEQUENCE [LARGE SCALE GENOMIC DNA]</scope>
    <source>
        <strain evidence="5">Foshan</strain>
    </source>
</reference>
<evidence type="ECO:0000313" key="4">
    <source>
        <dbReference type="EnsemblMetazoa" id="AALFPA23_004912.P6113"/>
    </source>
</evidence>
<dbReference type="Pfam" id="PF12796">
    <property type="entry name" value="Ank_2"/>
    <property type="match status" value="1"/>
</dbReference>
<reference evidence="4" key="2">
    <citation type="submission" date="2025-05" db="UniProtKB">
        <authorList>
            <consortium name="EnsemblMetazoa"/>
        </authorList>
    </citation>
    <scope>IDENTIFICATION</scope>
    <source>
        <strain evidence="4">Foshan</strain>
    </source>
</reference>
<dbReference type="PROSITE" id="PS50088">
    <property type="entry name" value="ANK_REPEAT"/>
    <property type="match status" value="1"/>
</dbReference>
<sequence>MVVPLIEKILSSGADIDQPNNNGNPALFLASNTTTLDVLVRHGCKLDVVNNKGKTALEYRIRNRNMVIALLRLTHKLPLFKAHAHKYFAPLIFGNRVFFTQTYRPFLEANPDTLKTLFDSLYENSPEFASELFNKACCNGQYFVVEKFLTFNYDLNYNVRDQDGSTCIVGWLKNMYGQRDDALVERLLAKGVDLEIRDKTGRNALLTFVGRFSSEACYEHSIKTVQLLLDHGARLDARDAAGNSALHLAFARGELELVEVLLRNGADFTARNCNGEIPIQMGRRMHQELFDFIS</sequence>
<keyword evidence="5" id="KW-1185">Reference proteome</keyword>
<dbReference type="GeneID" id="109430243"/>
<feature type="repeat" description="ANK" evidence="3">
    <location>
        <begin position="241"/>
        <end position="273"/>
    </location>
</feature>
<proteinExistence type="predicted"/>
<dbReference type="PANTHER" id="PTHR24173:SF74">
    <property type="entry name" value="ANKYRIN REPEAT DOMAIN-CONTAINING PROTEIN 16"/>
    <property type="match status" value="1"/>
</dbReference>
<dbReference type="PANTHER" id="PTHR24173">
    <property type="entry name" value="ANKYRIN REPEAT CONTAINING"/>
    <property type="match status" value="1"/>
</dbReference>
<accession>A0ABM1Y1U5</accession>
<dbReference type="EnsemblMetazoa" id="AALFPA23_004912.R6113">
    <property type="protein sequence ID" value="AALFPA23_004912.P6113"/>
    <property type="gene ID" value="AALFPA23_004912"/>
</dbReference>
<evidence type="ECO:0000313" key="5">
    <source>
        <dbReference type="Proteomes" id="UP000069940"/>
    </source>
</evidence>
<evidence type="ECO:0000256" key="2">
    <source>
        <dbReference type="ARBA" id="ARBA00023043"/>
    </source>
</evidence>